<dbReference type="InterPro" id="IPR045886">
    <property type="entry name" value="ThiF/MoeB/HesA"/>
</dbReference>
<keyword evidence="4" id="KW-0862">Zinc</keyword>
<dbReference type="Pfam" id="PF00899">
    <property type="entry name" value="ThiF"/>
    <property type="match status" value="1"/>
</dbReference>
<dbReference type="InterPro" id="IPR035985">
    <property type="entry name" value="Ubiquitin-activating_enz"/>
</dbReference>
<evidence type="ECO:0000256" key="4">
    <source>
        <dbReference type="ARBA" id="ARBA00022833"/>
    </source>
</evidence>
<dbReference type="CDD" id="cd01483">
    <property type="entry name" value="E1_enzyme_family"/>
    <property type="match status" value="1"/>
</dbReference>
<dbReference type="GO" id="GO:0061503">
    <property type="term" value="F:tRNA threonylcarbamoyladenosine dehydratase"/>
    <property type="evidence" value="ECO:0007669"/>
    <property type="project" value="TreeGrafter"/>
</dbReference>
<keyword evidence="5" id="KW-0482">Metalloprotease</keyword>
<feature type="domain" description="JAB" evidence="7">
    <location>
        <begin position="15"/>
        <end position="119"/>
    </location>
</feature>
<dbReference type="PANTHER" id="PTHR43267">
    <property type="entry name" value="TRNA THREONYLCARBAMOYLADENOSINE DEHYDRATASE"/>
    <property type="match status" value="1"/>
</dbReference>
<evidence type="ECO:0000259" key="7">
    <source>
        <dbReference type="Pfam" id="PF14464"/>
    </source>
</evidence>
<protein>
    <recommendedName>
        <fullName evidence="10">Thiamine biosynthesis protein ThiF</fullName>
    </recommendedName>
</protein>
<evidence type="ECO:0000256" key="2">
    <source>
        <dbReference type="ARBA" id="ARBA00022723"/>
    </source>
</evidence>
<evidence type="ECO:0008006" key="10">
    <source>
        <dbReference type="Google" id="ProtNLM"/>
    </source>
</evidence>
<dbReference type="GO" id="GO:0008237">
    <property type="term" value="F:metallopeptidase activity"/>
    <property type="evidence" value="ECO:0007669"/>
    <property type="project" value="UniProtKB-KW"/>
</dbReference>
<dbReference type="Proteomes" id="UP000249135">
    <property type="component" value="Unassembled WGS sequence"/>
</dbReference>
<evidence type="ECO:0000313" key="9">
    <source>
        <dbReference type="Proteomes" id="UP000249135"/>
    </source>
</evidence>
<dbReference type="GO" id="GO:0046872">
    <property type="term" value="F:metal ion binding"/>
    <property type="evidence" value="ECO:0007669"/>
    <property type="project" value="UniProtKB-KW"/>
</dbReference>
<keyword evidence="1" id="KW-0645">Protease</keyword>
<keyword evidence="3" id="KW-0378">Hydrolase</keyword>
<evidence type="ECO:0000313" key="8">
    <source>
        <dbReference type="EMBL" id="PZQ76922.1"/>
    </source>
</evidence>
<accession>A0A2W5QI00</accession>
<name>A0A2W5QI00_VARPD</name>
<dbReference type="InterPro" id="IPR000594">
    <property type="entry name" value="ThiF_NAD_FAD-bd"/>
</dbReference>
<gene>
    <name evidence="8" type="ORF">DI563_05665</name>
</gene>
<dbReference type="EMBL" id="QFPP01000036">
    <property type="protein sequence ID" value="PZQ76922.1"/>
    <property type="molecule type" value="Genomic_DNA"/>
</dbReference>
<dbReference type="GO" id="GO:0008641">
    <property type="term" value="F:ubiquitin-like modifier activating enzyme activity"/>
    <property type="evidence" value="ECO:0007669"/>
    <property type="project" value="InterPro"/>
</dbReference>
<dbReference type="PANTHER" id="PTHR43267:SF1">
    <property type="entry name" value="TRNA THREONYLCARBAMOYLADENOSINE DEHYDRATASE"/>
    <property type="match status" value="1"/>
</dbReference>
<dbReference type="GO" id="GO:0006508">
    <property type="term" value="P:proteolysis"/>
    <property type="evidence" value="ECO:0007669"/>
    <property type="project" value="UniProtKB-KW"/>
</dbReference>
<sequence>MAAPRATRVAISGAHHRALERHLFPGDGKEAVAFALCGRARRDDQELILVREIVPVPYDMCPVRTPHRVTWLGAVLDSVLARALDEGMALVKIHSHPTGYPWFSSTDDEADGTLFPCVFGWLGDSQGPMASMIMLPGGQLVGRSVWAGQVGDAIQAVRVAGDEFRYWFAGAAEEVPEHGRRVAQTFGDATYAQLRRLKVGVVGCSGTGSIVVEQLARNGVGELVLVDNDHTEDKNLNRILNSTRFDARAARNKTLVQDRAIEAMGLGTRVRVHPYDLLDLRALRDLSTCDMVFGCMDSVDGRHVLNKLATAYLIPYIDLGVRLDADGKGGIDSIWFAIHTLQPGGSSLKSRHVYDQRDLEAAFVLRDSPQEYERLKREGYIKGVRVDRPAVISVNMAAAAAAMNEFLARLHGFRLQRNAAFAVRRICLTDSEASMDEGDGAPCQEMGKLVGTGDQEPFLGMMRLGG</sequence>
<dbReference type="GO" id="GO:0061504">
    <property type="term" value="P:cyclic threonylcarbamoyladenosine biosynthetic process"/>
    <property type="evidence" value="ECO:0007669"/>
    <property type="project" value="TreeGrafter"/>
</dbReference>
<dbReference type="AlphaFoldDB" id="A0A2W5QI00"/>
<dbReference type="SUPFAM" id="SSF69572">
    <property type="entry name" value="Activating enzymes of the ubiquitin-like proteins"/>
    <property type="match status" value="1"/>
</dbReference>
<proteinExistence type="predicted"/>
<reference evidence="8 9" key="1">
    <citation type="submission" date="2017-08" db="EMBL/GenBank/DDBJ databases">
        <title>Infants hospitalized years apart are colonized by the same room-sourced microbial strains.</title>
        <authorList>
            <person name="Brooks B."/>
            <person name="Olm M.R."/>
            <person name="Firek B.A."/>
            <person name="Baker R."/>
            <person name="Thomas B.C."/>
            <person name="Morowitz M.J."/>
            <person name="Banfield J.F."/>
        </authorList>
    </citation>
    <scope>NUCLEOTIDE SEQUENCE [LARGE SCALE GENOMIC DNA]</scope>
    <source>
        <strain evidence="8">S2_005_003_R2_41</strain>
    </source>
</reference>
<dbReference type="InterPro" id="IPR028090">
    <property type="entry name" value="JAB_dom_prok"/>
</dbReference>
<dbReference type="Gene3D" id="3.40.50.720">
    <property type="entry name" value="NAD(P)-binding Rossmann-like Domain"/>
    <property type="match status" value="1"/>
</dbReference>
<feature type="domain" description="THIF-type NAD/FAD binding fold" evidence="6">
    <location>
        <begin position="180"/>
        <end position="339"/>
    </location>
</feature>
<evidence type="ECO:0000256" key="1">
    <source>
        <dbReference type="ARBA" id="ARBA00022670"/>
    </source>
</evidence>
<keyword evidence="2" id="KW-0479">Metal-binding</keyword>
<dbReference type="Pfam" id="PF14464">
    <property type="entry name" value="Prok-JAB"/>
    <property type="match status" value="1"/>
</dbReference>
<evidence type="ECO:0000256" key="3">
    <source>
        <dbReference type="ARBA" id="ARBA00022801"/>
    </source>
</evidence>
<comment type="caution">
    <text evidence="8">The sequence shown here is derived from an EMBL/GenBank/DDBJ whole genome shotgun (WGS) entry which is preliminary data.</text>
</comment>
<evidence type="ECO:0000259" key="6">
    <source>
        <dbReference type="Pfam" id="PF00899"/>
    </source>
</evidence>
<organism evidence="8 9">
    <name type="scientific">Variovorax paradoxus</name>
    <dbReference type="NCBI Taxonomy" id="34073"/>
    <lineage>
        <taxon>Bacteria</taxon>
        <taxon>Pseudomonadati</taxon>
        <taxon>Pseudomonadota</taxon>
        <taxon>Betaproteobacteria</taxon>
        <taxon>Burkholderiales</taxon>
        <taxon>Comamonadaceae</taxon>
        <taxon>Variovorax</taxon>
    </lineage>
</organism>
<evidence type="ECO:0000256" key="5">
    <source>
        <dbReference type="ARBA" id="ARBA00023049"/>
    </source>
</evidence>